<keyword evidence="3" id="KW-0547">Nucleotide-binding</keyword>
<dbReference type="SMART" id="SM00382">
    <property type="entry name" value="AAA"/>
    <property type="match status" value="1"/>
</dbReference>
<dbReference type="InterPro" id="IPR003593">
    <property type="entry name" value="AAA+_ATPase"/>
</dbReference>
<accession>A0ABV4GFR7</accession>
<evidence type="ECO:0000313" key="8">
    <source>
        <dbReference type="Proteomes" id="UP001565474"/>
    </source>
</evidence>
<comment type="caution">
    <text evidence="7">The sequence shown here is derived from an EMBL/GenBank/DDBJ whole genome shotgun (WGS) entry which is preliminary data.</text>
</comment>
<gene>
    <name evidence="7" type="ORF">ABH992_003190</name>
</gene>
<dbReference type="PROSITE" id="PS00211">
    <property type="entry name" value="ABC_TRANSPORTER_1"/>
    <property type="match status" value="1"/>
</dbReference>
<evidence type="ECO:0000256" key="5">
    <source>
        <dbReference type="ARBA" id="ARBA00024722"/>
    </source>
</evidence>
<evidence type="ECO:0000259" key="6">
    <source>
        <dbReference type="PROSITE" id="PS50893"/>
    </source>
</evidence>
<evidence type="ECO:0000313" key="7">
    <source>
        <dbReference type="EMBL" id="MEY9470791.1"/>
    </source>
</evidence>
<dbReference type="InterPro" id="IPR027417">
    <property type="entry name" value="P-loop_NTPase"/>
</dbReference>
<dbReference type="InterPro" id="IPR050166">
    <property type="entry name" value="ABC_transporter_ATP-bind"/>
</dbReference>
<name>A0ABV4GFR7_9BRAD</name>
<dbReference type="CDD" id="cd03293">
    <property type="entry name" value="ABC_NrtD_SsuB_transporters"/>
    <property type="match status" value="1"/>
</dbReference>
<dbReference type="EMBL" id="JBGBZN010000002">
    <property type="protein sequence ID" value="MEY9470791.1"/>
    <property type="molecule type" value="Genomic_DNA"/>
</dbReference>
<evidence type="ECO:0000256" key="3">
    <source>
        <dbReference type="ARBA" id="ARBA00022741"/>
    </source>
</evidence>
<keyword evidence="8" id="KW-1185">Reference proteome</keyword>
<dbReference type="PANTHER" id="PTHR42788:SF19">
    <property type="entry name" value="ALIPHATIC SULFONATES IMPORT ATP-BINDING PROTEIN SSUB 2"/>
    <property type="match status" value="1"/>
</dbReference>
<organism evidence="7 8">
    <name type="scientific">Bradyrhizobium yuanmingense</name>
    <dbReference type="NCBI Taxonomy" id="108015"/>
    <lineage>
        <taxon>Bacteria</taxon>
        <taxon>Pseudomonadati</taxon>
        <taxon>Pseudomonadota</taxon>
        <taxon>Alphaproteobacteria</taxon>
        <taxon>Hyphomicrobiales</taxon>
        <taxon>Nitrobacteraceae</taxon>
        <taxon>Bradyrhizobium</taxon>
    </lineage>
</organism>
<keyword evidence="4 7" id="KW-0067">ATP-binding</keyword>
<keyword evidence="2" id="KW-0813">Transport</keyword>
<dbReference type="SUPFAM" id="SSF52540">
    <property type="entry name" value="P-loop containing nucleoside triphosphate hydrolases"/>
    <property type="match status" value="1"/>
</dbReference>
<dbReference type="Proteomes" id="UP001565474">
    <property type="component" value="Unassembled WGS sequence"/>
</dbReference>
<dbReference type="GO" id="GO:0005524">
    <property type="term" value="F:ATP binding"/>
    <property type="evidence" value="ECO:0007669"/>
    <property type="project" value="UniProtKB-KW"/>
</dbReference>
<sequence length="279" mass="30432">MPRHVQRVMTESRTAPAVEASLTHLAVSLRGVTKTYDNGVMALGPFDLAVRKGEFISLLGPSGCGKSTVLRLIAELGAPSSGTVRVARHEGEAQPGHGIGFVFQEPTLMPWANVRENVRLPLKLGGVPKGEGRARADAALASVGLADFADAFPRELSGGMKMRVSLARALVTDPDILLMDEPFAALDEITRFRLNNDLLTLWRRLRKTVIFVTHSVFESVYLSQRVVVMTARPGRIQADIRIETVEPRGEEFRTSTAYSDYCRRVSAALAPSYSGQSTL</sequence>
<comment type="function">
    <text evidence="5">Involved in beta-(1--&gt;2)glucan export. Transmembrane domains (TMD) form a pore in the inner membrane and the ATP-binding domain (NBD) is responsible for energy generation.</text>
</comment>
<comment type="similarity">
    <text evidence="1">Belongs to the ABC transporter superfamily.</text>
</comment>
<evidence type="ECO:0000256" key="2">
    <source>
        <dbReference type="ARBA" id="ARBA00022448"/>
    </source>
</evidence>
<evidence type="ECO:0000256" key="1">
    <source>
        <dbReference type="ARBA" id="ARBA00005417"/>
    </source>
</evidence>
<protein>
    <submittedName>
        <fullName evidence="7">NitT/TauT family transport system ATP-binding protein</fullName>
    </submittedName>
</protein>
<feature type="domain" description="ABC transporter" evidence="6">
    <location>
        <begin position="27"/>
        <end position="256"/>
    </location>
</feature>
<dbReference type="Pfam" id="PF00005">
    <property type="entry name" value="ABC_tran"/>
    <property type="match status" value="1"/>
</dbReference>
<dbReference type="PROSITE" id="PS50893">
    <property type="entry name" value="ABC_TRANSPORTER_2"/>
    <property type="match status" value="1"/>
</dbReference>
<proteinExistence type="inferred from homology"/>
<evidence type="ECO:0000256" key="4">
    <source>
        <dbReference type="ARBA" id="ARBA00022840"/>
    </source>
</evidence>
<reference evidence="7 8" key="1">
    <citation type="submission" date="2024-07" db="EMBL/GenBank/DDBJ databases">
        <title>Genomic Encyclopedia of Type Strains, Phase V (KMG-V): Genome sequencing to study the core and pangenomes of soil and plant-associated prokaryotes.</title>
        <authorList>
            <person name="Whitman W."/>
        </authorList>
    </citation>
    <scope>NUCLEOTIDE SEQUENCE [LARGE SCALE GENOMIC DNA]</scope>
    <source>
        <strain evidence="7 8">USDA 222</strain>
    </source>
</reference>
<dbReference type="InterPro" id="IPR003439">
    <property type="entry name" value="ABC_transporter-like_ATP-bd"/>
</dbReference>
<dbReference type="PANTHER" id="PTHR42788">
    <property type="entry name" value="TAURINE IMPORT ATP-BINDING PROTEIN-RELATED"/>
    <property type="match status" value="1"/>
</dbReference>
<dbReference type="InterPro" id="IPR017871">
    <property type="entry name" value="ABC_transporter-like_CS"/>
</dbReference>
<dbReference type="Gene3D" id="3.40.50.300">
    <property type="entry name" value="P-loop containing nucleotide triphosphate hydrolases"/>
    <property type="match status" value="1"/>
</dbReference>